<dbReference type="SUPFAM" id="SSF51905">
    <property type="entry name" value="FAD/NAD(P)-binding domain"/>
    <property type="match status" value="1"/>
</dbReference>
<evidence type="ECO:0000256" key="13">
    <source>
        <dbReference type="ARBA" id="ARBA00023244"/>
    </source>
</evidence>
<keyword evidence="6" id="KW-0150">Chloroplast</keyword>
<dbReference type="InterPro" id="IPR004572">
    <property type="entry name" value="Protoporphyrinogen_oxidase"/>
</dbReference>
<evidence type="ECO:0000256" key="10">
    <source>
        <dbReference type="ARBA" id="ARBA00022946"/>
    </source>
</evidence>
<comment type="subcellular location">
    <subcellularLocation>
        <location evidence="2 15">Plastid</location>
        <location evidence="2 15">Chloroplast</location>
    </subcellularLocation>
</comment>
<name>A0AAV1IFF1_9CHLO</name>
<evidence type="ECO:0000256" key="11">
    <source>
        <dbReference type="ARBA" id="ARBA00023002"/>
    </source>
</evidence>
<dbReference type="Pfam" id="PF01593">
    <property type="entry name" value="Amino_oxidase"/>
    <property type="match status" value="1"/>
</dbReference>
<evidence type="ECO:0000256" key="7">
    <source>
        <dbReference type="ARBA" id="ARBA00022630"/>
    </source>
</evidence>
<dbReference type="SUPFAM" id="SSF54373">
    <property type="entry name" value="FAD-linked reductases, C-terminal domain"/>
    <property type="match status" value="1"/>
</dbReference>
<evidence type="ECO:0000313" key="18">
    <source>
        <dbReference type="EMBL" id="CAK0786076.1"/>
    </source>
</evidence>
<evidence type="ECO:0000256" key="3">
    <source>
        <dbReference type="ARBA" id="ARBA00005073"/>
    </source>
</evidence>
<dbReference type="GO" id="GO:0009534">
    <property type="term" value="C:chloroplast thylakoid"/>
    <property type="evidence" value="ECO:0007669"/>
    <property type="project" value="TreeGrafter"/>
</dbReference>
<comment type="cofactor">
    <cofactor evidence="15">
        <name>FAD</name>
        <dbReference type="ChEBI" id="CHEBI:57692"/>
    </cofactor>
    <text evidence="15">Binds 1 FAD per subunit.</text>
</comment>
<dbReference type="GO" id="GO:0006782">
    <property type="term" value="P:protoporphyrinogen IX biosynthetic process"/>
    <property type="evidence" value="ECO:0007669"/>
    <property type="project" value="UniProtKB-UniRule"/>
</dbReference>
<dbReference type="InterPro" id="IPR036188">
    <property type="entry name" value="FAD/NAD-bd_sf"/>
</dbReference>
<evidence type="ECO:0000313" key="19">
    <source>
        <dbReference type="Proteomes" id="UP001314263"/>
    </source>
</evidence>
<evidence type="ECO:0000256" key="14">
    <source>
        <dbReference type="ARBA" id="ARBA00047554"/>
    </source>
</evidence>
<comment type="function">
    <text evidence="1 15">Catalyzes the 6-electron oxidation of protoporphyrinogen-IX to form protoporphyrin-IX.</text>
</comment>
<gene>
    <name evidence="18" type="ORF">CVIRNUC_009289</name>
</gene>
<keyword evidence="13 15" id="KW-0627">Porphyrin biosynthesis</keyword>
<dbReference type="EMBL" id="CAUYUE010000013">
    <property type="protein sequence ID" value="CAK0786076.1"/>
    <property type="molecule type" value="Genomic_DNA"/>
</dbReference>
<dbReference type="PANTHER" id="PTHR42923:SF3">
    <property type="entry name" value="PROTOPORPHYRINOGEN OXIDASE"/>
    <property type="match status" value="1"/>
</dbReference>
<dbReference type="FunFam" id="1.10.3110.10:FF:000002">
    <property type="entry name" value="Protoporphyrinogen oxidase"/>
    <property type="match status" value="1"/>
</dbReference>
<feature type="region of interest" description="Disordered" evidence="16">
    <location>
        <begin position="285"/>
        <end position="305"/>
    </location>
</feature>
<keyword evidence="10" id="KW-0809">Transit peptide</keyword>
<dbReference type="EC" id="1.3.3.4" evidence="5 15"/>
<protein>
    <recommendedName>
        <fullName evidence="5 15">Protoporphyrinogen oxidase</fullName>
        <ecNumber evidence="5 15">1.3.3.4</ecNumber>
    </recommendedName>
</protein>
<comment type="caution">
    <text evidence="18">The sequence shown here is derived from an EMBL/GenBank/DDBJ whole genome shotgun (WGS) entry which is preliminary data.</text>
</comment>
<keyword evidence="7 15" id="KW-0285">Flavoprotein</keyword>
<comment type="similarity">
    <text evidence="4 15">Belongs to the protoporphyrinogen/coproporphyrinogen oxidase family. Protoporphyrinogen oxidase subfamily.</text>
</comment>
<evidence type="ECO:0000256" key="2">
    <source>
        <dbReference type="ARBA" id="ARBA00004229"/>
    </source>
</evidence>
<keyword evidence="8" id="KW-0934">Plastid</keyword>
<evidence type="ECO:0000256" key="1">
    <source>
        <dbReference type="ARBA" id="ARBA00002600"/>
    </source>
</evidence>
<evidence type="ECO:0000256" key="8">
    <source>
        <dbReference type="ARBA" id="ARBA00022640"/>
    </source>
</evidence>
<dbReference type="Gene3D" id="3.50.50.60">
    <property type="entry name" value="FAD/NAD(P)-binding domain"/>
    <property type="match status" value="1"/>
</dbReference>
<dbReference type="Gene3D" id="3.90.660.20">
    <property type="entry name" value="Protoporphyrinogen oxidase, mitochondrial, domain 2"/>
    <property type="match status" value="1"/>
</dbReference>
<dbReference type="NCBIfam" id="TIGR00562">
    <property type="entry name" value="proto_IX_ox"/>
    <property type="match status" value="1"/>
</dbReference>
<feature type="compositionally biased region" description="Basic and acidic residues" evidence="16">
    <location>
        <begin position="285"/>
        <end position="297"/>
    </location>
</feature>
<evidence type="ECO:0000259" key="17">
    <source>
        <dbReference type="Pfam" id="PF01593"/>
    </source>
</evidence>
<keyword evidence="19" id="KW-1185">Reference proteome</keyword>
<dbReference type="AlphaFoldDB" id="A0AAV1IFF1"/>
<evidence type="ECO:0000256" key="15">
    <source>
        <dbReference type="RuleBase" id="RU367069"/>
    </source>
</evidence>
<dbReference type="Gene3D" id="1.10.3110.10">
    <property type="entry name" value="protoporphyrinogen ix oxidase, domain 3"/>
    <property type="match status" value="1"/>
</dbReference>
<evidence type="ECO:0000256" key="9">
    <source>
        <dbReference type="ARBA" id="ARBA00022827"/>
    </source>
</evidence>
<sequence length="580" mass="62878">MQQAFVNGGVAAPSCHPASHRGLHRPHCGLRSERQLQVSKLIRQRGRVEVAQHGQRKISIPQAISAPTVDRPAAASGDVKEYEGGLQDVVVVGAGISGLVTAQAFVAEHADTVEKFLVTEERERVGGNITSLSGNGYRWEEGPSSFQPNDAMLKAAVDANIAEDLVFGDPKAPRFVFWDKKLRPTPSGPDVLTFDLLSIWGKIRAGLGAAGIKKPLPEQEESVEQYVRRNLGAEVFERLIEPFCSGVYAGDPSKLSMKAAFGKVYDLEKKGGSIIAGVLKLMQEKKKSPPPARDARLPPKPAGQTVGSFREGLQMLPEAIAKNLQQQIRTQWKLKEIEKAQDGTYALYYDTPDGSQKIRTRSVALTVPAYIAADLLRRDCPDASMALKSLDYPPVAAVTVSYPMDAIKQDRLDEARKLPGFGQLHPRSQGVTTLGTIYSSSLFPGRAPDGQQQLLCYIGGTTNRSIVSQDEDAIVRQVDKDLRQMLIKEDAPPAKKIGVRVWPKAIPQFNVGHLEVVQGAKEDLASAGYGGVLLGGNYVAGVALGKCVEYGYEYAKEIAKYLKSETAVAATNTEGDAFFV</sequence>
<accession>A0AAV1IFF1</accession>
<dbReference type="GO" id="GO:0004729">
    <property type="term" value="F:oxygen-dependent protoporphyrinogen oxidase activity"/>
    <property type="evidence" value="ECO:0007669"/>
    <property type="project" value="UniProtKB-UniRule"/>
</dbReference>
<dbReference type="Proteomes" id="UP001314263">
    <property type="component" value="Unassembled WGS sequence"/>
</dbReference>
<dbReference type="InterPro" id="IPR050464">
    <property type="entry name" value="Zeta_carotene_desat/Oxidored"/>
</dbReference>
<evidence type="ECO:0000256" key="5">
    <source>
        <dbReference type="ARBA" id="ARBA00012867"/>
    </source>
</evidence>
<reference evidence="18 19" key="1">
    <citation type="submission" date="2023-10" db="EMBL/GenBank/DDBJ databases">
        <authorList>
            <person name="Maclean D."/>
            <person name="Macfadyen A."/>
        </authorList>
    </citation>
    <scope>NUCLEOTIDE SEQUENCE [LARGE SCALE GENOMIC DNA]</scope>
</reference>
<evidence type="ECO:0000256" key="4">
    <source>
        <dbReference type="ARBA" id="ARBA00010551"/>
    </source>
</evidence>
<proteinExistence type="inferred from homology"/>
<evidence type="ECO:0000256" key="12">
    <source>
        <dbReference type="ARBA" id="ARBA00023133"/>
    </source>
</evidence>
<comment type="pathway">
    <text evidence="3 15">Porphyrin-containing compound metabolism; protoporphyrin-IX biosynthesis; protoporphyrin-IX from protoporphyrinogen-IX: step 1/1.</text>
</comment>
<keyword evidence="11 15" id="KW-0560">Oxidoreductase</keyword>
<keyword evidence="12 15" id="KW-0350">Heme biosynthesis</keyword>
<feature type="domain" description="Amine oxidase" evidence="17">
    <location>
        <begin position="96"/>
        <end position="558"/>
    </location>
</feature>
<comment type="catalytic activity">
    <reaction evidence="14 15">
        <text>protoporphyrinogen IX + 3 O2 = protoporphyrin IX + 3 H2O2</text>
        <dbReference type="Rhea" id="RHEA:25576"/>
        <dbReference type="ChEBI" id="CHEBI:15379"/>
        <dbReference type="ChEBI" id="CHEBI:16240"/>
        <dbReference type="ChEBI" id="CHEBI:57306"/>
        <dbReference type="ChEBI" id="CHEBI:57307"/>
        <dbReference type="EC" id="1.3.3.4"/>
    </reaction>
</comment>
<organism evidence="18 19">
    <name type="scientific">Coccomyxa viridis</name>
    <dbReference type="NCBI Taxonomy" id="1274662"/>
    <lineage>
        <taxon>Eukaryota</taxon>
        <taxon>Viridiplantae</taxon>
        <taxon>Chlorophyta</taxon>
        <taxon>core chlorophytes</taxon>
        <taxon>Trebouxiophyceae</taxon>
        <taxon>Trebouxiophyceae incertae sedis</taxon>
        <taxon>Coccomyxaceae</taxon>
        <taxon>Coccomyxa</taxon>
    </lineage>
</organism>
<evidence type="ECO:0000256" key="6">
    <source>
        <dbReference type="ARBA" id="ARBA00022528"/>
    </source>
</evidence>
<dbReference type="PANTHER" id="PTHR42923">
    <property type="entry name" value="PROTOPORPHYRINOGEN OXIDASE"/>
    <property type="match status" value="1"/>
</dbReference>
<keyword evidence="9 15" id="KW-0274">FAD</keyword>
<dbReference type="InterPro" id="IPR002937">
    <property type="entry name" value="Amino_oxidase"/>
</dbReference>
<evidence type="ECO:0000256" key="16">
    <source>
        <dbReference type="SAM" id="MobiDB-lite"/>
    </source>
</evidence>